<feature type="region of interest" description="Disordered" evidence="2">
    <location>
        <begin position="1"/>
        <end position="31"/>
    </location>
</feature>
<accession>A0A8J6CPJ3</accession>
<dbReference type="InterPro" id="IPR005162">
    <property type="entry name" value="Retrotrans_gag_dom"/>
</dbReference>
<gene>
    <name evidence="4" type="ORF">CXB51_028335</name>
</gene>
<feature type="coiled-coil region" evidence="1">
    <location>
        <begin position="53"/>
        <end position="80"/>
    </location>
</feature>
<name>A0A8J6CPJ3_9ROSI</name>
<keyword evidence="1" id="KW-0175">Coiled coil</keyword>
<sequence>MLSAVEVRVGKLEESMEDVKESDNAREESVEDMKEQFRDFVTTCLTSQRDNVQELLNSQRKKLTERNNALEAMVKALKEETMATTLALSTRIEELEGWPCVEQRWGKECQVQHSVTKNYFRAKGIVDDASKVQTASLFLTDIALSWWRGRTIDKRQGEIGTWQEFQCELKGQFYPEFTEEEARAMLQGIMQRGTVGEYVRKFKQLMLQVSDVTKREAMLAFKEGLKP</sequence>
<evidence type="ECO:0000313" key="5">
    <source>
        <dbReference type="Proteomes" id="UP000701853"/>
    </source>
</evidence>
<dbReference type="EMBL" id="JAHUZN010000011">
    <property type="protein sequence ID" value="KAG8478521.1"/>
    <property type="molecule type" value="Genomic_DNA"/>
</dbReference>
<dbReference type="OrthoDB" id="996639at2759"/>
<dbReference type="AlphaFoldDB" id="A0A8J6CPJ3"/>
<reference evidence="4 5" key="1">
    <citation type="journal article" date="2021" name="bioRxiv">
        <title>The Gossypium anomalum genome as a resource for cotton improvement and evolutionary analysis of hybrid incompatibility.</title>
        <authorList>
            <person name="Grover C.E."/>
            <person name="Yuan D."/>
            <person name="Arick M.A."/>
            <person name="Miller E.R."/>
            <person name="Hu G."/>
            <person name="Peterson D.G."/>
            <person name="Wendel J.F."/>
            <person name="Udall J.A."/>
        </authorList>
    </citation>
    <scope>NUCLEOTIDE SEQUENCE [LARGE SCALE GENOMIC DNA]</scope>
    <source>
        <strain evidence="4">JFW-Udall</strain>
        <tissue evidence="4">Leaf</tissue>
    </source>
</reference>
<dbReference type="Pfam" id="PF03732">
    <property type="entry name" value="Retrotrans_gag"/>
    <property type="match status" value="1"/>
</dbReference>
<evidence type="ECO:0000313" key="4">
    <source>
        <dbReference type="EMBL" id="KAG8478521.1"/>
    </source>
</evidence>
<protein>
    <recommendedName>
        <fullName evidence="3">Retrotransposon gag domain-containing protein</fullName>
    </recommendedName>
</protein>
<organism evidence="4 5">
    <name type="scientific">Gossypium anomalum</name>
    <dbReference type="NCBI Taxonomy" id="47600"/>
    <lineage>
        <taxon>Eukaryota</taxon>
        <taxon>Viridiplantae</taxon>
        <taxon>Streptophyta</taxon>
        <taxon>Embryophyta</taxon>
        <taxon>Tracheophyta</taxon>
        <taxon>Spermatophyta</taxon>
        <taxon>Magnoliopsida</taxon>
        <taxon>eudicotyledons</taxon>
        <taxon>Gunneridae</taxon>
        <taxon>Pentapetalae</taxon>
        <taxon>rosids</taxon>
        <taxon>malvids</taxon>
        <taxon>Malvales</taxon>
        <taxon>Malvaceae</taxon>
        <taxon>Malvoideae</taxon>
        <taxon>Gossypium</taxon>
    </lineage>
</organism>
<feature type="compositionally biased region" description="Basic and acidic residues" evidence="2">
    <location>
        <begin position="8"/>
        <end position="31"/>
    </location>
</feature>
<proteinExistence type="predicted"/>
<evidence type="ECO:0000259" key="3">
    <source>
        <dbReference type="Pfam" id="PF03732"/>
    </source>
</evidence>
<evidence type="ECO:0000256" key="2">
    <source>
        <dbReference type="SAM" id="MobiDB-lite"/>
    </source>
</evidence>
<comment type="caution">
    <text evidence="4">The sequence shown here is derived from an EMBL/GenBank/DDBJ whole genome shotgun (WGS) entry which is preliminary data.</text>
</comment>
<feature type="domain" description="Retrotransposon gag" evidence="3">
    <location>
        <begin position="135"/>
        <end position="227"/>
    </location>
</feature>
<dbReference type="Proteomes" id="UP000701853">
    <property type="component" value="Chromosome 11"/>
</dbReference>
<keyword evidence="5" id="KW-1185">Reference proteome</keyword>
<evidence type="ECO:0000256" key="1">
    <source>
        <dbReference type="SAM" id="Coils"/>
    </source>
</evidence>